<evidence type="ECO:0000256" key="1">
    <source>
        <dbReference type="SAM" id="MobiDB-lite"/>
    </source>
</evidence>
<dbReference type="PANTHER" id="PTHR21220:SF0">
    <property type="entry name" value="DNA-DEPENDENT METALLOPROTEASE SPRTN"/>
    <property type="match status" value="1"/>
</dbReference>
<sequence length="306" mass="34196">MEGAASTVDVHELFCHYNALYFDDSLGACTVSWTSDPLQSIGASDCDYYGGGCDILLSESVLRAQSINCLKIVLLHEMIHAYMCIHHGNRDRSDHGQTFQLMMNSINSKTVHDPERPDGGYNIIMSHEIPKEDDSVKYESRLQDSPGLKGKGVSSKGDNPSSSQNPSKNVKRIIEIAPKANALTSYYSEQPTKNCSPTKLKRRKLNKDYAVIIEWLEVFTDEESDEEVQVPLVNKRTKRRKQQMCSVTEVAASSVLIHKNETEIENELEKHGMDDKVAIDESLKPNEKLSALSSKCRNEVVQVSDG</sequence>
<dbReference type="InterPro" id="IPR044245">
    <property type="entry name" value="Spartan"/>
</dbReference>
<dbReference type="AlphaFoldDB" id="A0A833VIY1"/>
<evidence type="ECO:0000259" key="2">
    <source>
        <dbReference type="Pfam" id="PF10263"/>
    </source>
</evidence>
<evidence type="ECO:0000313" key="4">
    <source>
        <dbReference type="Proteomes" id="UP000623129"/>
    </source>
</evidence>
<name>A0A833VIY1_9POAL</name>
<dbReference type="OrthoDB" id="5236983at2759"/>
<dbReference type="EMBL" id="SWLB01000003">
    <property type="protein sequence ID" value="KAF3339821.1"/>
    <property type="molecule type" value="Genomic_DNA"/>
</dbReference>
<feature type="domain" description="SprT-like" evidence="2">
    <location>
        <begin position="11"/>
        <end position="110"/>
    </location>
</feature>
<feature type="compositionally biased region" description="Polar residues" evidence="1">
    <location>
        <begin position="156"/>
        <end position="168"/>
    </location>
</feature>
<dbReference type="Proteomes" id="UP000623129">
    <property type="component" value="Unassembled WGS sequence"/>
</dbReference>
<keyword evidence="4" id="KW-1185">Reference proteome</keyword>
<dbReference type="GO" id="GO:0003697">
    <property type="term" value="F:single-stranded DNA binding"/>
    <property type="evidence" value="ECO:0007669"/>
    <property type="project" value="InterPro"/>
</dbReference>
<dbReference type="PANTHER" id="PTHR21220">
    <property type="entry name" value="DNA-DEPENDENT METALLOPROTEASE SPRTN"/>
    <property type="match status" value="1"/>
</dbReference>
<protein>
    <submittedName>
        <fullName evidence="3">SprT-like domain-containing protein Spartan</fullName>
    </submittedName>
</protein>
<feature type="compositionally biased region" description="Basic and acidic residues" evidence="1">
    <location>
        <begin position="133"/>
        <end position="142"/>
    </location>
</feature>
<dbReference type="Pfam" id="PF10263">
    <property type="entry name" value="SprT-like"/>
    <property type="match status" value="1"/>
</dbReference>
<feature type="region of interest" description="Disordered" evidence="1">
    <location>
        <begin position="133"/>
        <end position="170"/>
    </location>
</feature>
<gene>
    <name evidence="3" type="ORF">FCM35_KLT15592</name>
</gene>
<accession>A0A833VIY1</accession>
<dbReference type="GO" id="GO:0005634">
    <property type="term" value="C:nucleus"/>
    <property type="evidence" value="ECO:0007669"/>
    <property type="project" value="TreeGrafter"/>
</dbReference>
<dbReference type="GO" id="GO:0004222">
    <property type="term" value="F:metalloendopeptidase activity"/>
    <property type="evidence" value="ECO:0007669"/>
    <property type="project" value="InterPro"/>
</dbReference>
<comment type="caution">
    <text evidence="3">The sequence shown here is derived from an EMBL/GenBank/DDBJ whole genome shotgun (WGS) entry which is preliminary data.</text>
</comment>
<evidence type="ECO:0000313" key="3">
    <source>
        <dbReference type="EMBL" id="KAF3339821.1"/>
    </source>
</evidence>
<dbReference type="GO" id="GO:0006974">
    <property type="term" value="P:DNA damage response"/>
    <property type="evidence" value="ECO:0007669"/>
    <property type="project" value="InterPro"/>
</dbReference>
<dbReference type="GO" id="GO:0031593">
    <property type="term" value="F:polyubiquitin modification-dependent protein binding"/>
    <property type="evidence" value="ECO:0007669"/>
    <property type="project" value="TreeGrafter"/>
</dbReference>
<organism evidence="3 4">
    <name type="scientific">Carex littledalei</name>
    <dbReference type="NCBI Taxonomy" id="544730"/>
    <lineage>
        <taxon>Eukaryota</taxon>
        <taxon>Viridiplantae</taxon>
        <taxon>Streptophyta</taxon>
        <taxon>Embryophyta</taxon>
        <taxon>Tracheophyta</taxon>
        <taxon>Spermatophyta</taxon>
        <taxon>Magnoliopsida</taxon>
        <taxon>Liliopsida</taxon>
        <taxon>Poales</taxon>
        <taxon>Cyperaceae</taxon>
        <taxon>Cyperoideae</taxon>
        <taxon>Cariceae</taxon>
        <taxon>Carex</taxon>
        <taxon>Carex subgen. Euthyceras</taxon>
    </lineage>
</organism>
<dbReference type="InterPro" id="IPR006640">
    <property type="entry name" value="SprT-like_domain"/>
</dbReference>
<proteinExistence type="predicted"/>
<reference evidence="3" key="1">
    <citation type="submission" date="2020-01" db="EMBL/GenBank/DDBJ databases">
        <title>Genome sequence of Kobresia littledalei, the first chromosome-level genome in the family Cyperaceae.</title>
        <authorList>
            <person name="Qu G."/>
        </authorList>
    </citation>
    <scope>NUCLEOTIDE SEQUENCE</scope>
    <source>
        <strain evidence="3">C.B.Clarke</strain>
        <tissue evidence="3">Leaf</tissue>
    </source>
</reference>